<gene>
    <name evidence="2" type="ORF">HNQ64_004388</name>
</gene>
<dbReference type="PANTHER" id="PTHR31212:SF4">
    <property type="entry name" value="ALPHA-KETOGLUTARATE-DEPENDENT DIOXYGENASE ALKB HOMOLOG 3"/>
    <property type="match status" value="1"/>
</dbReference>
<evidence type="ECO:0000313" key="2">
    <source>
        <dbReference type="EMBL" id="MBB5040109.1"/>
    </source>
</evidence>
<accession>A0A7W7YPZ8</accession>
<dbReference type="AlphaFoldDB" id="A0A7W7YPZ8"/>
<dbReference type="GO" id="GO:0006307">
    <property type="term" value="P:DNA alkylation repair"/>
    <property type="evidence" value="ECO:0007669"/>
    <property type="project" value="InterPro"/>
</dbReference>
<proteinExistence type="predicted"/>
<reference evidence="2 3" key="1">
    <citation type="submission" date="2020-08" db="EMBL/GenBank/DDBJ databases">
        <title>Genomic Encyclopedia of Type Strains, Phase IV (KMG-IV): sequencing the most valuable type-strain genomes for metagenomic binning, comparative biology and taxonomic classification.</title>
        <authorList>
            <person name="Goeker M."/>
        </authorList>
    </citation>
    <scope>NUCLEOTIDE SEQUENCE [LARGE SCALE GENOMIC DNA]</scope>
    <source>
        <strain evidence="2 3">DSM 12251</strain>
    </source>
</reference>
<dbReference type="Pfam" id="PF13532">
    <property type="entry name" value="2OG-FeII_Oxy_2"/>
    <property type="match status" value="1"/>
</dbReference>
<dbReference type="InterPro" id="IPR027450">
    <property type="entry name" value="AlkB-like"/>
</dbReference>
<dbReference type="GO" id="GO:0051213">
    <property type="term" value="F:dioxygenase activity"/>
    <property type="evidence" value="ECO:0007669"/>
    <property type="project" value="UniProtKB-KW"/>
</dbReference>
<protein>
    <submittedName>
        <fullName evidence="2">Alkylated DNA repair dioxygenase AlkB</fullName>
    </submittedName>
</protein>
<evidence type="ECO:0000313" key="3">
    <source>
        <dbReference type="Proteomes" id="UP000534294"/>
    </source>
</evidence>
<name>A0A7W7YPZ8_9BACT</name>
<dbReference type="InterPro" id="IPR037151">
    <property type="entry name" value="AlkB-like_sf"/>
</dbReference>
<keyword evidence="3" id="KW-1185">Reference proteome</keyword>
<feature type="domain" description="Fe2OG dioxygenase" evidence="1">
    <location>
        <begin position="77"/>
        <end position="174"/>
    </location>
</feature>
<dbReference type="InterPro" id="IPR032854">
    <property type="entry name" value="ALKBH3"/>
</dbReference>
<dbReference type="PROSITE" id="PS51471">
    <property type="entry name" value="FE2OG_OXY"/>
    <property type="match status" value="1"/>
</dbReference>
<keyword evidence="2" id="KW-0223">Dioxygenase</keyword>
<dbReference type="InterPro" id="IPR005123">
    <property type="entry name" value="Oxoglu/Fe-dep_dioxygenase_dom"/>
</dbReference>
<sequence>MYSPEAELIPSYLSNTEASALYEALLKSIVWDERMKARKTACYGQTYDDSGVDYQVVPMHPLLVPICERLVKNLGFRPTNCLINYYETGRSSMGFHSDATHNLAEGTGVAILSLGAERSLTFRSKTDLTHTVSYPLPNGSLFYMTQATQEFWTHAIKKTETDDSRLSLTFRHILTPEELEQKRATRMG</sequence>
<dbReference type="Gene3D" id="2.60.120.590">
    <property type="entry name" value="Alpha-ketoglutarate-dependent dioxygenase AlkB-like"/>
    <property type="match status" value="1"/>
</dbReference>
<organism evidence="2 3">
    <name type="scientific">Prosthecobacter dejongeii</name>
    <dbReference type="NCBI Taxonomy" id="48465"/>
    <lineage>
        <taxon>Bacteria</taxon>
        <taxon>Pseudomonadati</taxon>
        <taxon>Verrucomicrobiota</taxon>
        <taxon>Verrucomicrobiia</taxon>
        <taxon>Verrucomicrobiales</taxon>
        <taxon>Verrucomicrobiaceae</taxon>
        <taxon>Prosthecobacter</taxon>
    </lineage>
</organism>
<dbReference type="PANTHER" id="PTHR31212">
    <property type="entry name" value="ALPHA-KETOGLUTARATE-DEPENDENT DIOXYGENASE ALKB HOMOLOG 3"/>
    <property type="match status" value="1"/>
</dbReference>
<dbReference type="EMBL" id="JACHIF010000011">
    <property type="protein sequence ID" value="MBB5040109.1"/>
    <property type="molecule type" value="Genomic_DNA"/>
</dbReference>
<comment type="caution">
    <text evidence="2">The sequence shown here is derived from an EMBL/GenBank/DDBJ whole genome shotgun (WGS) entry which is preliminary data.</text>
</comment>
<evidence type="ECO:0000259" key="1">
    <source>
        <dbReference type="PROSITE" id="PS51471"/>
    </source>
</evidence>
<keyword evidence="2" id="KW-0560">Oxidoreductase</keyword>
<dbReference type="SUPFAM" id="SSF51197">
    <property type="entry name" value="Clavaminate synthase-like"/>
    <property type="match status" value="1"/>
</dbReference>
<dbReference type="RefSeq" id="WP_184212555.1">
    <property type="nucleotide sequence ID" value="NZ_JACHIF010000011.1"/>
</dbReference>
<dbReference type="Proteomes" id="UP000534294">
    <property type="component" value="Unassembled WGS sequence"/>
</dbReference>